<evidence type="ECO:0000313" key="1">
    <source>
        <dbReference type="EMBL" id="KHG24487.1"/>
    </source>
</evidence>
<organism evidence="1 2">
    <name type="scientific">Gossypium arboreum</name>
    <name type="common">Tree cotton</name>
    <name type="synonym">Gossypium nanking</name>
    <dbReference type="NCBI Taxonomy" id="29729"/>
    <lineage>
        <taxon>Eukaryota</taxon>
        <taxon>Viridiplantae</taxon>
        <taxon>Streptophyta</taxon>
        <taxon>Embryophyta</taxon>
        <taxon>Tracheophyta</taxon>
        <taxon>Spermatophyta</taxon>
        <taxon>Magnoliopsida</taxon>
        <taxon>eudicotyledons</taxon>
        <taxon>Gunneridae</taxon>
        <taxon>Pentapetalae</taxon>
        <taxon>rosids</taxon>
        <taxon>malvids</taxon>
        <taxon>Malvales</taxon>
        <taxon>Malvaceae</taxon>
        <taxon>Malvoideae</taxon>
        <taxon>Gossypium</taxon>
    </lineage>
</organism>
<reference evidence="2" key="1">
    <citation type="submission" date="2014-09" db="EMBL/GenBank/DDBJ databases">
        <authorList>
            <person name="Mudge J."/>
            <person name="Ramaraj T."/>
            <person name="Lindquist I.E."/>
            <person name="Bharti A.K."/>
            <person name="Sundararajan A."/>
            <person name="Cameron C.T."/>
            <person name="Woodward J.E."/>
            <person name="May G.D."/>
            <person name="Brubaker C."/>
            <person name="Broadhvest J."/>
            <person name="Wilkins T.A."/>
        </authorList>
    </citation>
    <scope>NUCLEOTIDE SEQUENCE</scope>
    <source>
        <strain evidence="2">cv. AKA8401</strain>
    </source>
</reference>
<gene>
    <name evidence="1" type="ORF">F383_04994</name>
</gene>
<sequence length="49" mass="5553">MTNHLHCSSCIFKNEFANHIFQFCSGLLDEPSIPTPCRTPLMNVNSQKT</sequence>
<proteinExistence type="predicted"/>
<protein>
    <submittedName>
        <fullName evidence="1">Uncharacterized protein</fullName>
    </submittedName>
</protein>
<evidence type="ECO:0000313" key="2">
    <source>
        <dbReference type="Proteomes" id="UP000032142"/>
    </source>
</evidence>
<accession>A0A0B0PHV4</accession>
<name>A0A0B0PHV4_GOSAR</name>
<dbReference type="AlphaFoldDB" id="A0A0B0PHV4"/>
<dbReference type="EMBL" id="KN428963">
    <property type="protein sequence ID" value="KHG24487.1"/>
    <property type="molecule type" value="Genomic_DNA"/>
</dbReference>
<dbReference type="Proteomes" id="UP000032142">
    <property type="component" value="Unassembled WGS sequence"/>
</dbReference>
<keyword evidence="2" id="KW-1185">Reference proteome</keyword>